<dbReference type="EMBL" id="MCGN01000003">
    <property type="protein sequence ID" value="ORY98497.1"/>
    <property type="molecule type" value="Genomic_DNA"/>
</dbReference>
<comment type="caution">
    <text evidence="2">The sequence shown here is derived from an EMBL/GenBank/DDBJ whole genome shotgun (WGS) entry which is preliminary data.</text>
</comment>
<protein>
    <submittedName>
        <fullName evidence="2">Uncharacterized protein</fullName>
    </submittedName>
</protein>
<accession>A0A1X2HHF3</accession>
<feature type="compositionally biased region" description="Low complexity" evidence="1">
    <location>
        <begin position="147"/>
        <end position="192"/>
    </location>
</feature>
<reference evidence="2 3" key="1">
    <citation type="submission" date="2016-07" db="EMBL/GenBank/DDBJ databases">
        <title>Pervasive Adenine N6-methylation of Active Genes in Fungi.</title>
        <authorList>
            <consortium name="DOE Joint Genome Institute"/>
            <person name="Mondo S.J."/>
            <person name="Dannebaum R.O."/>
            <person name="Kuo R.C."/>
            <person name="Labutti K."/>
            <person name="Haridas S."/>
            <person name="Kuo A."/>
            <person name="Salamov A."/>
            <person name="Ahrendt S.R."/>
            <person name="Lipzen A."/>
            <person name="Sullivan W."/>
            <person name="Andreopoulos W.B."/>
            <person name="Clum A."/>
            <person name="Lindquist E."/>
            <person name="Daum C."/>
            <person name="Ramamoorthy G.K."/>
            <person name="Gryganskyi A."/>
            <person name="Culley D."/>
            <person name="Magnuson J.K."/>
            <person name="James T.Y."/>
            <person name="O'Malley M.A."/>
            <person name="Stajich J.E."/>
            <person name="Spatafora J.W."/>
            <person name="Visel A."/>
            <person name="Grigoriev I.V."/>
        </authorList>
    </citation>
    <scope>NUCLEOTIDE SEQUENCE [LARGE SCALE GENOMIC DNA]</scope>
    <source>
        <strain evidence="2 3">NRRL 2496</strain>
    </source>
</reference>
<feature type="region of interest" description="Disordered" evidence="1">
    <location>
        <begin position="138"/>
        <end position="197"/>
    </location>
</feature>
<sequence length="233" mass="25249">MSKGCTWDQVRTQVRAFKATTQVAYPNQALSTIKSFYVNGSHRLLFLSNYSTDDSESRYLLLYQVDLEAEPISASDSSFPPLDPSEYLDPYLANLATVPLAKWVPVFEDYLVPDSFSSSSSSTSSSFSPFSSPFSCCPPPPPPPFHATDSTTSSTPTTTRAALSTAAVPSSFSSSSTASVSFSSDSTTTTDTNDGNRRHAIQGISRYKVRNNKVLFSFAGDLFLGELNHASTH</sequence>
<name>A0A1X2HHF3_SYNRA</name>
<evidence type="ECO:0000313" key="2">
    <source>
        <dbReference type="EMBL" id="ORY98497.1"/>
    </source>
</evidence>
<proteinExistence type="predicted"/>
<dbReference type="Proteomes" id="UP000242180">
    <property type="component" value="Unassembled WGS sequence"/>
</dbReference>
<dbReference type="STRING" id="13706.A0A1X2HHF3"/>
<gene>
    <name evidence="2" type="ORF">BCR43DRAFT_195410</name>
</gene>
<dbReference type="OrthoDB" id="2442477at2759"/>
<evidence type="ECO:0000313" key="3">
    <source>
        <dbReference type="Proteomes" id="UP000242180"/>
    </source>
</evidence>
<organism evidence="2 3">
    <name type="scientific">Syncephalastrum racemosum</name>
    <name type="common">Filamentous fungus</name>
    <dbReference type="NCBI Taxonomy" id="13706"/>
    <lineage>
        <taxon>Eukaryota</taxon>
        <taxon>Fungi</taxon>
        <taxon>Fungi incertae sedis</taxon>
        <taxon>Mucoromycota</taxon>
        <taxon>Mucoromycotina</taxon>
        <taxon>Mucoromycetes</taxon>
        <taxon>Mucorales</taxon>
        <taxon>Syncephalastraceae</taxon>
        <taxon>Syncephalastrum</taxon>
    </lineage>
</organism>
<evidence type="ECO:0000256" key="1">
    <source>
        <dbReference type="SAM" id="MobiDB-lite"/>
    </source>
</evidence>
<keyword evidence="3" id="KW-1185">Reference proteome</keyword>
<dbReference type="InParanoid" id="A0A1X2HHF3"/>
<dbReference type="AlphaFoldDB" id="A0A1X2HHF3"/>